<reference evidence="3" key="1">
    <citation type="journal article" date="2019" name="Int. J. Syst. Evol. Microbiol.">
        <title>The Global Catalogue of Microorganisms (GCM) 10K type strain sequencing project: providing services to taxonomists for standard genome sequencing and annotation.</title>
        <authorList>
            <consortium name="The Broad Institute Genomics Platform"/>
            <consortium name="The Broad Institute Genome Sequencing Center for Infectious Disease"/>
            <person name="Wu L."/>
            <person name="Ma J."/>
        </authorList>
    </citation>
    <scope>NUCLEOTIDE SEQUENCE [LARGE SCALE GENOMIC DNA]</scope>
    <source>
        <strain evidence="3">KCTC 52232</strain>
    </source>
</reference>
<comment type="caution">
    <text evidence="2">The sequence shown here is derived from an EMBL/GenBank/DDBJ whole genome shotgun (WGS) entry which is preliminary data.</text>
</comment>
<dbReference type="EMBL" id="JBHUON010000010">
    <property type="protein sequence ID" value="MFD2865050.1"/>
    <property type="molecule type" value="Genomic_DNA"/>
</dbReference>
<dbReference type="InterPro" id="IPR025507">
    <property type="entry name" value="DUF4394"/>
</dbReference>
<dbReference type="SUPFAM" id="SSF101898">
    <property type="entry name" value="NHL repeat"/>
    <property type="match status" value="1"/>
</dbReference>
<dbReference type="InterPro" id="IPR015943">
    <property type="entry name" value="WD40/YVTN_repeat-like_dom_sf"/>
</dbReference>
<feature type="domain" description="DUF4394" evidence="1">
    <location>
        <begin position="58"/>
        <end position="276"/>
    </location>
</feature>
<sequence length="512" mass="52380">MKTINTYLFKLGMFCAAGTLVISSCSKNNDNPLGPIAPIDESIAGPNVSLFALSSTNQLLSFNAQNPAATTPIAITGLASGETILAIDFRPATGQLYGVSTTSSIYTINTTTGAARIVGTGPFTPVIGSNVLGFDFNPTVDRIRLVTSNGQNLRLHPETGATAAVDGVINGVTNPGVTSAAYTQNRAGASATILYVIDINNDKLYKQDPPNDGKLVEVGSIGFDIQQAADFDISPSGVAFASLKKAGVTNLYTIDLNTGKATRIKNDFSGNIIGLAIPTEPVAYAVSSANELVVFNPMTGTSVAKAISGVVAGETILGLDFRPATGQLYGLGSSSRIYVFNTSTGAATAVGAAPFATLLTGTDFGFDFNPTVDRIRIVSNTGQNLRVVPTDGTIAFIDGALSPGTPSITAAAYTNSFAGATTTTLFDIDTQTNKLYKQDPPNTGTLVEVGSLGVTATATNGFDIGGTSGTAYALLTVGGVTKVYTINLTTGAATAGATLTGTFKAFALGLGF</sequence>
<accession>A0ABW5XRR1</accession>
<gene>
    <name evidence="2" type="ORF">ACFSYC_10165</name>
</gene>
<evidence type="ECO:0000313" key="2">
    <source>
        <dbReference type="EMBL" id="MFD2865050.1"/>
    </source>
</evidence>
<organism evidence="2 3">
    <name type="scientific">Mucilaginibacter antarcticus</name>
    <dbReference type="NCBI Taxonomy" id="1855725"/>
    <lineage>
        <taxon>Bacteria</taxon>
        <taxon>Pseudomonadati</taxon>
        <taxon>Bacteroidota</taxon>
        <taxon>Sphingobacteriia</taxon>
        <taxon>Sphingobacteriales</taxon>
        <taxon>Sphingobacteriaceae</taxon>
        <taxon>Mucilaginibacter</taxon>
    </lineage>
</organism>
<dbReference type="SUPFAM" id="SSF82171">
    <property type="entry name" value="DPP6 N-terminal domain-like"/>
    <property type="match status" value="1"/>
</dbReference>
<dbReference type="RefSeq" id="WP_377126664.1">
    <property type="nucleotide sequence ID" value="NZ_JBHUON010000010.1"/>
</dbReference>
<evidence type="ECO:0000259" key="1">
    <source>
        <dbReference type="Pfam" id="PF14339"/>
    </source>
</evidence>
<evidence type="ECO:0000313" key="3">
    <source>
        <dbReference type="Proteomes" id="UP001597601"/>
    </source>
</evidence>
<feature type="domain" description="DUF4394" evidence="1">
    <location>
        <begin position="292"/>
        <end position="500"/>
    </location>
</feature>
<dbReference type="Gene3D" id="2.130.10.10">
    <property type="entry name" value="YVTN repeat-like/Quinoprotein amine dehydrogenase"/>
    <property type="match status" value="1"/>
</dbReference>
<name>A0ABW5XRR1_9SPHI</name>
<keyword evidence="3" id="KW-1185">Reference proteome</keyword>
<dbReference type="PROSITE" id="PS51257">
    <property type="entry name" value="PROKAR_LIPOPROTEIN"/>
    <property type="match status" value="1"/>
</dbReference>
<protein>
    <submittedName>
        <fullName evidence="2">DUF4394 domain-containing protein</fullName>
    </submittedName>
</protein>
<dbReference type="Proteomes" id="UP001597601">
    <property type="component" value="Unassembled WGS sequence"/>
</dbReference>
<proteinExistence type="predicted"/>
<dbReference type="Pfam" id="PF14339">
    <property type="entry name" value="DUF4394"/>
    <property type="match status" value="2"/>
</dbReference>